<reference evidence="1" key="1">
    <citation type="journal article" date="2014" name="Nat. Commun.">
        <title>The tobacco genome sequence and its comparison with those of tomato and potato.</title>
        <authorList>
            <person name="Sierro N."/>
            <person name="Battey J.N."/>
            <person name="Ouadi S."/>
            <person name="Bakaher N."/>
            <person name="Bovet L."/>
            <person name="Willig A."/>
            <person name="Goepfert S."/>
            <person name="Peitsch M.C."/>
            <person name="Ivanov N.V."/>
        </authorList>
    </citation>
    <scope>NUCLEOTIDE SEQUENCE [LARGE SCALE GENOMIC DNA]</scope>
</reference>
<reference evidence="2" key="2">
    <citation type="submission" date="2025-08" db="UniProtKB">
        <authorList>
            <consortium name="RefSeq"/>
        </authorList>
    </citation>
    <scope>IDENTIFICATION</scope>
    <source>
        <tissue evidence="2">Leaf</tissue>
    </source>
</reference>
<dbReference type="Proteomes" id="UP000790787">
    <property type="component" value="Chromosome 8"/>
</dbReference>
<protein>
    <submittedName>
        <fullName evidence="2">Uncharacterized protein LOC142163116</fullName>
    </submittedName>
</protein>
<proteinExistence type="predicted"/>
<keyword evidence="1" id="KW-1185">Reference proteome</keyword>
<accession>A0AC58RUS1</accession>
<name>A0AC58RUS1_TOBAC</name>
<gene>
    <name evidence="2" type="primary">LOC142163116</name>
</gene>
<dbReference type="RefSeq" id="XP_075076470.1">
    <property type="nucleotide sequence ID" value="XM_075220369.1"/>
</dbReference>
<organism evidence="1 2">
    <name type="scientific">Nicotiana tabacum</name>
    <name type="common">Common tobacco</name>
    <dbReference type="NCBI Taxonomy" id="4097"/>
    <lineage>
        <taxon>Eukaryota</taxon>
        <taxon>Viridiplantae</taxon>
        <taxon>Streptophyta</taxon>
        <taxon>Embryophyta</taxon>
        <taxon>Tracheophyta</taxon>
        <taxon>Spermatophyta</taxon>
        <taxon>Magnoliopsida</taxon>
        <taxon>eudicotyledons</taxon>
        <taxon>Gunneridae</taxon>
        <taxon>Pentapetalae</taxon>
        <taxon>asterids</taxon>
        <taxon>lamiids</taxon>
        <taxon>Solanales</taxon>
        <taxon>Solanaceae</taxon>
        <taxon>Nicotianoideae</taxon>
        <taxon>Nicotianeae</taxon>
        <taxon>Nicotiana</taxon>
    </lineage>
</organism>
<evidence type="ECO:0000313" key="2">
    <source>
        <dbReference type="RefSeq" id="XP_075076470.1"/>
    </source>
</evidence>
<sequence length="344" mass="39298">MVPEDIPKTAFKTHSVCIYKTMCNISNKYYRKFIKNYGLISRPLTELLKKDSFKWSANAEQAFIALKKALTTAPVLALPNYFAPFVMETYTSGIGIGAALMQEGHLVAFISKGLAPRHAAFSVYERELLALVFATRKWSYYLMDSQIKWIAKLLPFDFEIQYKKGRENIAVDSLSRVQGAELMSLLVSSVSQKYFTWINHQLKRKRKVIGNDIALQTKLLTLWHSTPAGGHSGNKYDTSASPRLLQPLSIPPLPWTDITMDFIEGLPRSKAKWWYNSSPHSSIKTSPFELLYGYPPLLHLPFLPRDSESFSVEDILLYWYLIGINLGFEHNEIVILCHMDFVTD</sequence>
<evidence type="ECO:0000313" key="1">
    <source>
        <dbReference type="Proteomes" id="UP000790787"/>
    </source>
</evidence>